<dbReference type="GO" id="GO:0016829">
    <property type="term" value="F:lyase activity"/>
    <property type="evidence" value="ECO:0007669"/>
    <property type="project" value="UniProtKB-KW"/>
</dbReference>
<evidence type="ECO:0000313" key="8">
    <source>
        <dbReference type="EMBL" id="HIV98736.1"/>
    </source>
</evidence>
<evidence type="ECO:0000256" key="3">
    <source>
        <dbReference type="ARBA" id="ARBA00022801"/>
    </source>
</evidence>
<dbReference type="Pfam" id="PF00730">
    <property type="entry name" value="HhH-GPD"/>
    <property type="match status" value="1"/>
</dbReference>
<dbReference type="SUPFAM" id="SSF48150">
    <property type="entry name" value="DNA-glycosylase"/>
    <property type="match status" value="1"/>
</dbReference>
<dbReference type="GO" id="GO:0006289">
    <property type="term" value="P:nucleotide-excision repair"/>
    <property type="evidence" value="ECO:0007669"/>
    <property type="project" value="TreeGrafter"/>
</dbReference>
<reference evidence="8" key="2">
    <citation type="submission" date="2021-04" db="EMBL/GenBank/DDBJ databases">
        <authorList>
            <person name="Gilroy R."/>
        </authorList>
    </citation>
    <scope>NUCLEOTIDE SEQUENCE</scope>
    <source>
        <strain evidence="8">Gambia11-129</strain>
    </source>
</reference>
<keyword evidence="3" id="KW-0378">Hydrolase</keyword>
<dbReference type="Gene3D" id="1.10.1670.10">
    <property type="entry name" value="Helix-hairpin-Helix base-excision DNA repair enzymes (C-terminal)"/>
    <property type="match status" value="1"/>
</dbReference>
<evidence type="ECO:0000256" key="4">
    <source>
        <dbReference type="ARBA" id="ARBA00023204"/>
    </source>
</evidence>
<dbReference type="EMBL" id="DXHU01000013">
    <property type="protein sequence ID" value="HIV98736.1"/>
    <property type="molecule type" value="Genomic_DNA"/>
</dbReference>
<accession>A0A9D1PS70</accession>
<dbReference type="GO" id="GO:0006285">
    <property type="term" value="P:base-excision repair, AP site formation"/>
    <property type="evidence" value="ECO:0007669"/>
    <property type="project" value="TreeGrafter"/>
</dbReference>
<dbReference type="CDD" id="cd00056">
    <property type="entry name" value="ENDO3c"/>
    <property type="match status" value="1"/>
</dbReference>
<keyword evidence="8" id="KW-0540">Nuclease</keyword>
<evidence type="ECO:0000313" key="9">
    <source>
        <dbReference type="Proteomes" id="UP000823936"/>
    </source>
</evidence>
<organism evidence="8 9">
    <name type="scientific">Candidatus Ornithospirochaeta avicola</name>
    <dbReference type="NCBI Taxonomy" id="2840896"/>
    <lineage>
        <taxon>Bacteria</taxon>
        <taxon>Pseudomonadati</taxon>
        <taxon>Spirochaetota</taxon>
        <taxon>Spirochaetia</taxon>
        <taxon>Spirochaetales</taxon>
        <taxon>Spirochaetaceae</taxon>
        <taxon>Spirochaetaceae incertae sedis</taxon>
        <taxon>Candidatus Ornithospirochaeta</taxon>
    </lineage>
</organism>
<dbReference type="InterPro" id="IPR003265">
    <property type="entry name" value="HhH-GPD_domain"/>
</dbReference>
<evidence type="ECO:0000259" key="7">
    <source>
        <dbReference type="SMART" id="SM00478"/>
    </source>
</evidence>
<keyword evidence="8" id="KW-0255">Endonuclease</keyword>
<evidence type="ECO:0000256" key="2">
    <source>
        <dbReference type="ARBA" id="ARBA00022763"/>
    </source>
</evidence>
<dbReference type="PIRSF" id="PIRSF001435">
    <property type="entry name" value="Nth"/>
    <property type="match status" value="1"/>
</dbReference>
<dbReference type="InterPro" id="IPR011257">
    <property type="entry name" value="DNA_glycosylase"/>
</dbReference>
<reference evidence="8" key="1">
    <citation type="journal article" date="2021" name="PeerJ">
        <title>Extensive microbial diversity within the chicken gut microbiome revealed by metagenomics and culture.</title>
        <authorList>
            <person name="Gilroy R."/>
            <person name="Ravi A."/>
            <person name="Getino M."/>
            <person name="Pursley I."/>
            <person name="Horton D.L."/>
            <person name="Alikhan N.F."/>
            <person name="Baker D."/>
            <person name="Gharbi K."/>
            <person name="Hall N."/>
            <person name="Watson M."/>
            <person name="Adriaenssens E.M."/>
            <person name="Foster-Nyarko E."/>
            <person name="Jarju S."/>
            <person name="Secka A."/>
            <person name="Antonio M."/>
            <person name="Oren A."/>
            <person name="Chaudhuri R.R."/>
            <person name="La Ragione R."/>
            <person name="Hildebrand F."/>
            <person name="Pallen M.J."/>
        </authorList>
    </citation>
    <scope>NUCLEOTIDE SEQUENCE</scope>
    <source>
        <strain evidence="8">Gambia11-129</strain>
    </source>
</reference>
<evidence type="ECO:0000256" key="6">
    <source>
        <dbReference type="ARBA" id="ARBA00023295"/>
    </source>
</evidence>
<comment type="similarity">
    <text evidence="1">Belongs to the Nth/MutY family.</text>
</comment>
<evidence type="ECO:0000256" key="1">
    <source>
        <dbReference type="ARBA" id="ARBA00008343"/>
    </source>
</evidence>
<keyword evidence="6" id="KW-0326">Glycosidase</keyword>
<dbReference type="Gene3D" id="1.10.340.30">
    <property type="entry name" value="Hypothetical protein, domain 2"/>
    <property type="match status" value="1"/>
</dbReference>
<keyword evidence="2" id="KW-0227">DNA damage</keyword>
<keyword evidence="5" id="KW-0456">Lyase</keyword>
<protein>
    <submittedName>
        <fullName evidence="8">Endonuclease III</fullName>
    </submittedName>
</protein>
<dbReference type="FunFam" id="1.10.340.30:FF:000001">
    <property type="entry name" value="Endonuclease III"/>
    <property type="match status" value="1"/>
</dbReference>
<dbReference type="AlphaFoldDB" id="A0A9D1PS70"/>
<comment type="caution">
    <text evidence="8">The sequence shown here is derived from an EMBL/GenBank/DDBJ whole genome shotgun (WGS) entry which is preliminary data.</text>
</comment>
<gene>
    <name evidence="8" type="ORF">IAB12_03020</name>
</gene>
<name>A0A9D1PS70_9SPIO</name>
<dbReference type="Proteomes" id="UP000823936">
    <property type="component" value="Unassembled WGS sequence"/>
</dbReference>
<feature type="domain" description="HhH-GPD" evidence="7">
    <location>
        <begin position="46"/>
        <end position="193"/>
    </location>
</feature>
<keyword evidence="4" id="KW-0234">DNA repair</keyword>
<dbReference type="GO" id="GO:0000703">
    <property type="term" value="F:oxidized pyrimidine nucleobase lesion DNA N-glycosylase activity"/>
    <property type="evidence" value="ECO:0007669"/>
    <property type="project" value="TreeGrafter"/>
</dbReference>
<sequence length="220" mass="24398">MESLSFDLLFALVDKKLAEEGIPLPSVSQIALTGRDAYKILFSTILSLRTKDAVTIEASMRLFEKADDIKAFSSLDEETVSSLIYPVAFYKRKASSLKKIADILIKDYDGEVPSTMEALLALPSVGLKTASLTLNLAYGINAICVDCHVHQVLNRLGLVDTKSAEETEKVLRKILDEKYWIPLNERLVMFGQRICTPISPFCSACPLEGYCAKKGVRKSR</sequence>
<proteinExistence type="inferred from homology"/>
<dbReference type="InterPro" id="IPR023170">
    <property type="entry name" value="HhH_base_excis_C"/>
</dbReference>
<dbReference type="PANTHER" id="PTHR43286">
    <property type="entry name" value="ENDONUCLEASE III-LIKE PROTEIN 1"/>
    <property type="match status" value="1"/>
</dbReference>
<dbReference type="PANTHER" id="PTHR43286:SF1">
    <property type="entry name" value="ENDONUCLEASE III-LIKE PROTEIN 1"/>
    <property type="match status" value="1"/>
</dbReference>
<evidence type="ECO:0000256" key="5">
    <source>
        <dbReference type="ARBA" id="ARBA00023239"/>
    </source>
</evidence>
<dbReference type="GO" id="GO:0003906">
    <property type="term" value="F:DNA-(apurinic or apyrimidinic site) endonuclease activity"/>
    <property type="evidence" value="ECO:0007669"/>
    <property type="project" value="TreeGrafter"/>
</dbReference>
<dbReference type="SMART" id="SM00478">
    <property type="entry name" value="ENDO3c"/>
    <property type="match status" value="1"/>
</dbReference>